<dbReference type="EMBL" id="UINC01066881">
    <property type="protein sequence ID" value="SVB98013.1"/>
    <property type="molecule type" value="Genomic_DNA"/>
</dbReference>
<organism evidence="1">
    <name type="scientific">marine metagenome</name>
    <dbReference type="NCBI Taxonomy" id="408172"/>
    <lineage>
        <taxon>unclassified sequences</taxon>
        <taxon>metagenomes</taxon>
        <taxon>ecological metagenomes</taxon>
    </lineage>
</organism>
<dbReference type="AlphaFoldDB" id="A0A382IGI2"/>
<name>A0A382IGI2_9ZZZZ</name>
<evidence type="ECO:0000313" key="1">
    <source>
        <dbReference type="EMBL" id="SVB98013.1"/>
    </source>
</evidence>
<sequence length="174" mass="20092">VFIVGISLSTILNINSLHSEIEPIQQENNELSYVEQEHISLAENRINVEQQLDILSYDTEYFNHILAINKFLSYYTPKEIRIDELNFQEGWEIRGYKKVGRDLVKVVSKEDEHMRIVRLAGNLHSNSILLDDHFNNFISTLEESGLFQNIQVISQASNVGLGKDNLQFLLKCII</sequence>
<proteinExistence type="predicted"/>
<feature type="non-terminal residue" evidence="1">
    <location>
        <position position="1"/>
    </location>
</feature>
<reference evidence="1" key="1">
    <citation type="submission" date="2018-05" db="EMBL/GenBank/DDBJ databases">
        <authorList>
            <person name="Lanie J.A."/>
            <person name="Ng W.-L."/>
            <person name="Kazmierczak K.M."/>
            <person name="Andrzejewski T.M."/>
            <person name="Davidsen T.M."/>
            <person name="Wayne K.J."/>
            <person name="Tettelin H."/>
            <person name="Glass J.I."/>
            <person name="Rusch D."/>
            <person name="Podicherti R."/>
            <person name="Tsui H.-C.T."/>
            <person name="Winkler M.E."/>
        </authorList>
    </citation>
    <scope>NUCLEOTIDE SEQUENCE</scope>
</reference>
<accession>A0A382IGI2</accession>
<gene>
    <name evidence="1" type="ORF">METZ01_LOCUS250867</name>
</gene>
<protein>
    <submittedName>
        <fullName evidence="1">Uncharacterized protein</fullName>
    </submittedName>
</protein>